<dbReference type="InterPro" id="IPR022928">
    <property type="entry name" value="RNA_2'-PTrans_KptA"/>
</dbReference>
<dbReference type="PANTHER" id="PTHR12684:SF2">
    <property type="entry name" value="TRNA 2'-PHOSPHOTRANSFERASE 1"/>
    <property type="match status" value="1"/>
</dbReference>
<protein>
    <recommendedName>
        <fullName evidence="5">Probable RNA 2'-phosphotransferase</fullName>
        <ecNumber evidence="5">2.7.1.-</ecNumber>
    </recommendedName>
</protein>
<keyword evidence="3 5" id="KW-0520">NAD</keyword>
<evidence type="ECO:0000313" key="6">
    <source>
        <dbReference type="EMBL" id="MDC2830164.1"/>
    </source>
</evidence>
<evidence type="ECO:0000256" key="5">
    <source>
        <dbReference type="HAMAP-Rule" id="MF_00299"/>
    </source>
</evidence>
<organism evidence="6 7">
    <name type="scientific">Limosilactobacillus mucosae</name>
    <name type="common">Lactobacillus mucosae</name>
    <dbReference type="NCBI Taxonomy" id="97478"/>
    <lineage>
        <taxon>Bacteria</taxon>
        <taxon>Bacillati</taxon>
        <taxon>Bacillota</taxon>
        <taxon>Bacilli</taxon>
        <taxon>Lactobacillales</taxon>
        <taxon>Lactobacillaceae</taxon>
        <taxon>Limosilactobacillus</taxon>
    </lineage>
</organism>
<keyword evidence="2 5" id="KW-0808">Transferase</keyword>
<comment type="function">
    <text evidence="4 5">Removes the 2'-phosphate from RNA via an intermediate in which the phosphate is ADP-ribosylated by NAD followed by a presumed transesterification to release the RNA and generate ADP-ribose 1''-2''-cyclic phosphate (APPR&gt;P). May function as an ADP-ribosylase.</text>
</comment>
<dbReference type="PANTHER" id="PTHR12684">
    <property type="entry name" value="PUTATIVE PHOSPHOTRANSFERASE"/>
    <property type="match status" value="1"/>
</dbReference>
<dbReference type="Gene3D" id="1.10.10.970">
    <property type="entry name" value="RNA 2'-phosphotransferase, Tpt1/KptA family, N-terminal domain"/>
    <property type="match status" value="1"/>
</dbReference>
<evidence type="ECO:0000256" key="1">
    <source>
        <dbReference type="ARBA" id="ARBA00009836"/>
    </source>
</evidence>
<dbReference type="RefSeq" id="WP_169462475.1">
    <property type="nucleotide sequence ID" value="NZ_JAQOMV010000031.1"/>
</dbReference>
<dbReference type="Pfam" id="PF01885">
    <property type="entry name" value="PTS_2-RNA"/>
    <property type="match status" value="1"/>
</dbReference>
<dbReference type="SUPFAM" id="SSF56399">
    <property type="entry name" value="ADP-ribosylation"/>
    <property type="match status" value="1"/>
</dbReference>
<dbReference type="Gene3D" id="3.20.170.30">
    <property type="match status" value="1"/>
</dbReference>
<dbReference type="AlphaFoldDB" id="A0AAJ1HSX8"/>
<evidence type="ECO:0000256" key="4">
    <source>
        <dbReference type="ARBA" id="ARBA00025212"/>
    </source>
</evidence>
<reference evidence="6" key="1">
    <citation type="submission" date="2023-01" db="EMBL/GenBank/DDBJ databases">
        <title>Genome analysis of 13 Lactobacillus isolated from gut of wild boar.</title>
        <authorList>
            <person name="Papp P."/>
            <person name="Libisch B."/>
            <person name="Nagy T."/>
            <person name="Olasz F."/>
        </authorList>
    </citation>
    <scope>NUCLEOTIDE SEQUENCE</scope>
    <source>
        <strain evidence="6">F146</strain>
    </source>
</reference>
<dbReference type="Proteomes" id="UP001220670">
    <property type="component" value="Unassembled WGS sequence"/>
</dbReference>
<dbReference type="EMBL" id="JAQONE010000023">
    <property type="protein sequence ID" value="MDC2830164.1"/>
    <property type="molecule type" value="Genomic_DNA"/>
</dbReference>
<dbReference type="InterPro" id="IPR042081">
    <property type="entry name" value="RNA_2'-PTrans_C"/>
</dbReference>
<dbReference type="EC" id="2.7.1.-" evidence="5"/>
<dbReference type="InterPro" id="IPR042080">
    <property type="entry name" value="RNA_2'-PTrans_N"/>
</dbReference>
<sequence length="182" mass="20631">MQRSIYLSKKISYALRHNPQKYGLHLDEYGYTKISDLLQALNHVHHLNPPATIADLKNIIQNSDKERFKIKGDLICALYGHSLPGIIQHPAATPPDTLYHGTARRFLDSINQTGLLPMGRQYVHLSATISMARQVGQRHDQFPAILKVDAARASQDGINFYIGNDQVWLCDELPSQYLTRIE</sequence>
<evidence type="ECO:0000256" key="2">
    <source>
        <dbReference type="ARBA" id="ARBA00022679"/>
    </source>
</evidence>
<name>A0AAJ1HSX8_LIMMU</name>
<dbReference type="GO" id="GO:0000215">
    <property type="term" value="F:tRNA 2'-phosphotransferase activity"/>
    <property type="evidence" value="ECO:0007669"/>
    <property type="project" value="TreeGrafter"/>
</dbReference>
<evidence type="ECO:0000256" key="3">
    <source>
        <dbReference type="ARBA" id="ARBA00023027"/>
    </source>
</evidence>
<dbReference type="HAMAP" id="MF_00299">
    <property type="entry name" value="KptA"/>
    <property type="match status" value="1"/>
</dbReference>
<gene>
    <name evidence="5" type="primary">kptA</name>
    <name evidence="6" type="ORF">PO250_07630</name>
</gene>
<dbReference type="GO" id="GO:0006388">
    <property type="term" value="P:tRNA splicing, via endonucleolytic cleavage and ligation"/>
    <property type="evidence" value="ECO:0007669"/>
    <property type="project" value="UniProtKB-UniRule"/>
</dbReference>
<dbReference type="GO" id="GO:0003950">
    <property type="term" value="F:NAD+ poly-ADP-ribosyltransferase activity"/>
    <property type="evidence" value="ECO:0007669"/>
    <property type="project" value="InterPro"/>
</dbReference>
<proteinExistence type="inferred from homology"/>
<comment type="similarity">
    <text evidence="1 5">Belongs to the KptA/TPT1 family.</text>
</comment>
<evidence type="ECO:0000313" key="7">
    <source>
        <dbReference type="Proteomes" id="UP001220670"/>
    </source>
</evidence>
<accession>A0AAJ1HSX8</accession>
<comment type="caution">
    <text evidence="6">The sequence shown here is derived from an EMBL/GenBank/DDBJ whole genome shotgun (WGS) entry which is preliminary data.</text>
</comment>
<dbReference type="InterPro" id="IPR002745">
    <property type="entry name" value="Ptrans_KptA/Tpt1"/>
</dbReference>